<dbReference type="EMBL" id="GL573267">
    <property type="protein sequence ID" value="ELR10748.1"/>
    <property type="molecule type" value="Genomic_DNA"/>
</dbReference>
<dbReference type="Pfam" id="PF00085">
    <property type="entry name" value="Thioredoxin"/>
    <property type="match status" value="1"/>
</dbReference>
<dbReference type="SUPFAM" id="SSF52833">
    <property type="entry name" value="Thioredoxin-like"/>
    <property type="match status" value="1"/>
</dbReference>
<evidence type="ECO:0000259" key="1">
    <source>
        <dbReference type="PROSITE" id="PS51352"/>
    </source>
</evidence>
<dbReference type="Gene3D" id="3.40.30.10">
    <property type="entry name" value="Glutaredoxin"/>
    <property type="match status" value="1"/>
</dbReference>
<dbReference type="InterPro" id="IPR013766">
    <property type="entry name" value="Thioredoxin_domain"/>
</dbReference>
<evidence type="ECO:0000313" key="2">
    <source>
        <dbReference type="EMBL" id="ELR10748.1"/>
    </source>
</evidence>
<proteinExistence type="predicted"/>
<accession>L8GDF7</accession>
<feature type="domain" description="Thioredoxin" evidence="1">
    <location>
        <begin position="25"/>
        <end position="163"/>
    </location>
</feature>
<dbReference type="Proteomes" id="UP000011064">
    <property type="component" value="Unassembled WGS sequence"/>
</dbReference>
<dbReference type="VEuPathDB" id="FungiDB:GMDG_05003"/>
<dbReference type="CDD" id="cd02947">
    <property type="entry name" value="TRX_family"/>
    <property type="match status" value="1"/>
</dbReference>
<dbReference type="PROSITE" id="PS51352">
    <property type="entry name" value="THIOREDOXIN_2"/>
    <property type="match status" value="1"/>
</dbReference>
<dbReference type="AlphaFoldDB" id="L8GDF7"/>
<reference evidence="3" key="1">
    <citation type="submission" date="2010-09" db="EMBL/GenBank/DDBJ databases">
        <title>The genome sequence of Geomyces destructans 20631-21.</title>
        <authorList>
            <consortium name="The Broad Institute Genome Sequencing Platform"/>
            <person name="Cuomo C.A."/>
            <person name="Blehert D.S."/>
            <person name="Lorch J.M."/>
            <person name="Young S.K."/>
            <person name="Zeng Q."/>
            <person name="Gargeya S."/>
            <person name="Fitzgerald M."/>
            <person name="Haas B."/>
            <person name="Abouelleil A."/>
            <person name="Alvarado L."/>
            <person name="Arachchi H.M."/>
            <person name="Berlin A."/>
            <person name="Brown A."/>
            <person name="Chapman S.B."/>
            <person name="Chen Z."/>
            <person name="Dunbar C."/>
            <person name="Freedman E."/>
            <person name="Gearin G."/>
            <person name="Gellesch M."/>
            <person name="Goldberg J."/>
            <person name="Griggs A."/>
            <person name="Gujja S."/>
            <person name="Heiman D."/>
            <person name="Howarth C."/>
            <person name="Larson L."/>
            <person name="Lui A."/>
            <person name="MacDonald P.J.P."/>
            <person name="Montmayeur A."/>
            <person name="Murphy C."/>
            <person name="Neiman D."/>
            <person name="Pearson M."/>
            <person name="Priest M."/>
            <person name="Roberts A."/>
            <person name="Saif S."/>
            <person name="Shea T."/>
            <person name="Shenoy N."/>
            <person name="Sisk P."/>
            <person name="Stolte C."/>
            <person name="Sykes S."/>
            <person name="Wortman J."/>
            <person name="Nusbaum C."/>
            <person name="Birren B."/>
        </authorList>
    </citation>
    <scope>NUCLEOTIDE SEQUENCE [LARGE SCALE GENOMIC DNA]</scope>
    <source>
        <strain evidence="3">ATCC MYA-4855 / 20631-21</strain>
    </source>
</reference>
<protein>
    <recommendedName>
        <fullName evidence="1">Thioredoxin domain-containing protein</fullName>
    </recommendedName>
</protein>
<keyword evidence="3" id="KW-1185">Reference proteome</keyword>
<dbReference type="InParanoid" id="L8GDF7"/>
<name>L8GDF7_PSED2</name>
<dbReference type="OrthoDB" id="19690at2759"/>
<gene>
    <name evidence="2" type="ORF">GMDG_05003</name>
</gene>
<dbReference type="STRING" id="658429.L8GDF7"/>
<dbReference type="HOGENOM" id="CLU_098391_1_0_1"/>
<dbReference type="InterPro" id="IPR036249">
    <property type="entry name" value="Thioredoxin-like_sf"/>
</dbReference>
<sequence length="186" mass="20391">MQTSIMSIRLPSTTFTVRVCIRSIRQFSSSAPHSSKNRIYTPIRHPAALHETILLSTSSRTPLITYWSAGYCPPCKVISPILHQIISSDSPPCPADPANKVGFVEVEFDAPENMGSSLGMDFIISSLPTLVVFDRGEVVERETGVKNMSNEQWLREWIERQARRHGEGTGGGGTGQGLFGGLFGKL</sequence>
<evidence type="ECO:0000313" key="3">
    <source>
        <dbReference type="Proteomes" id="UP000011064"/>
    </source>
</evidence>
<organism evidence="2 3">
    <name type="scientific">Pseudogymnoascus destructans (strain ATCC MYA-4855 / 20631-21)</name>
    <name type="common">Bat white-nose syndrome fungus</name>
    <name type="synonym">Geomyces destructans</name>
    <dbReference type="NCBI Taxonomy" id="658429"/>
    <lineage>
        <taxon>Eukaryota</taxon>
        <taxon>Fungi</taxon>
        <taxon>Dikarya</taxon>
        <taxon>Ascomycota</taxon>
        <taxon>Pezizomycotina</taxon>
        <taxon>Leotiomycetes</taxon>
        <taxon>Thelebolales</taxon>
        <taxon>Thelebolaceae</taxon>
        <taxon>Pseudogymnoascus</taxon>
    </lineage>
</organism>